<protein>
    <submittedName>
        <fullName evidence="1">Phage portal protein</fullName>
    </submittedName>
</protein>
<evidence type="ECO:0000313" key="2">
    <source>
        <dbReference type="Proteomes" id="UP000593818"/>
    </source>
</evidence>
<gene>
    <name evidence="1" type="ORF">INP59_03705</name>
</gene>
<dbReference type="Proteomes" id="UP000593818">
    <property type="component" value="Chromosome"/>
</dbReference>
<dbReference type="InterPro" id="IPR006427">
    <property type="entry name" value="Portal_HK97"/>
</dbReference>
<sequence>MVAFQTLGELSTYLDSRDAIIDVADPGIPLTDFGTSLVDEAAILRNQPSIRKVTGFIARHVSTVPLHVFQRLDDTDRQRVTDHDLALVMREPRPRVTAVRFWRDVMMDYLIHDRWCLVWNYERDGRLTLTRIPARRMKFKADGIGQIVEVRVTQADGTIVSIDPEQCILDVGYSTRSGANGISPIETLHDLLAESAEAVKYRRSVWQNGARIPQVVKRPAEAKPWGKDGRSRFLRGLEAFRKGGGKEGAWLLLEDGMELGEAASFRPRDTLDLDGRKLTDIEVANAYHVPPELIGAREGTYSNVEAFRQMLYGDVLGPWLVAIEQALNTQLVPQVSAPEDRLYVEYAVEAKMRGSFLEQAKVGQTVVGAPTFTRNEWRARMNLPRIDGGDELITPLNVLTGGQASPTDVEGRPEE</sequence>
<dbReference type="RefSeq" id="WP_193903146.1">
    <property type="nucleotide sequence ID" value="NZ_CP063450.1"/>
</dbReference>
<dbReference type="EMBL" id="CP063450">
    <property type="protein sequence ID" value="QOV99518.1"/>
    <property type="molecule type" value="Genomic_DNA"/>
</dbReference>
<name>A0A7M2XNW5_9NOCA</name>
<reference evidence="1 2" key="1">
    <citation type="submission" date="2020-10" db="EMBL/GenBank/DDBJ databases">
        <title>Whole genome sequence of oil-degrading bacteria Rhodococcus pyridinivorans strain 5Ap.</title>
        <authorList>
            <person name="Akhremchuk A.E."/>
            <person name="Valentovich L.N."/>
            <person name="Charniauskaya M.I."/>
            <person name="Bukliarevich H.A."/>
            <person name="Titok M.A."/>
        </authorList>
    </citation>
    <scope>NUCLEOTIDE SEQUENCE [LARGE SCALE GENOMIC DNA]</scope>
    <source>
        <strain evidence="1 2">5Ap</strain>
    </source>
</reference>
<keyword evidence="2" id="KW-1185">Reference proteome</keyword>
<dbReference type="Gene3D" id="1.20.1270.210">
    <property type="match status" value="1"/>
</dbReference>
<dbReference type="Gene3D" id="3.40.140.120">
    <property type="match status" value="1"/>
</dbReference>
<evidence type="ECO:0000313" key="1">
    <source>
        <dbReference type="EMBL" id="QOV99518.1"/>
    </source>
</evidence>
<dbReference type="NCBIfam" id="TIGR01537">
    <property type="entry name" value="portal_HK97"/>
    <property type="match status" value="1"/>
</dbReference>
<organism evidence="1 2">
    <name type="scientific">Rhodococcus pyridinivorans</name>
    <dbReference type="NCBI Taxonomy" id="103816"/>
    <lineage>
        <taxon>Bacteria</taxon>
        <taxon>Bacillati</taxon>
        <taxon>Actinomycetota</taxon>
        <taxon>Actinomycetes</taxon>
        <taxon>Mycobacteriales</taxon>
        <taxon>Nocardiaceae</taxon>
        <taxon>Rhodococcus</taxon>
    </lineage>
</organism>
<dbReference type="Pfam" id="PF04860">
    <property type="entry name" value="Phage_portal"/>
    <property type="match status" value="1"/>
</dbReference>
<proteinExistence type="predicted"/>
<dbReference type="Gene3D" id="3.30.1120.70">
    <property type="match status" value="1"/>
</dbReference>
<dbReference type="InterPro" id="IPR006944">
    <property type="entry name" value="Phage/GTA_portal"/>
</dbReference>
<accession>A0A7M2XNW5</accession>
<dbReference type="AlphaFoldDB" id="A0A7M2XNW5"/>